<feature type="transmembrane region" description="Helical" evidence="20">
    <location>
        <begin position="891"/>
        <end position="913"/>
    </location>
</feature>
<evidence type="ECO:0000256" key="7">
    <source>
        <dbReference type="ARBA" id="ARBA00022692"/>
    </source>
</evidence>
<evidence type="ECO:0000256" key="19">
    <source>
        <dbReference type="ARBA" id="ARBA00033667"/>
    </source>
</evidence>
<feature type="transmembrane region" description="Helical" evidence="20">
    <location>
        <begin position="217"/>
        <end position="237"/>
    </location>
</feature>
<dbReference type="GO" id="GO:0042383">
    <property type="term" value="C:sarcolemma"/>
    <property type="evidence" value="ECO:0007669"/>
    <property type="project" value="TreeGrafter"/>
</dbReference>
<keyword evidence="17" id="KW-0325">Glycoprotein</keyword>
<feature type="signal peptide" evidence="21">
    <location>
        <begin position="1"/>
        <end position="21"/>
    </location>
</feature>
<dbReference type="InterPro" id="IPR003644">
    <property type="entry name" value="Calx_beta"/>
</dbReference>
<evidence type="ECO:0000256" key="8">
    <source>
        <dbReference type="ARBA" id="ARBA00022723"/>
    </source>
</evidence>
<comment type="subcellular location">
    <subcellularLocation>
        <location evidence="1">Cell membrane</location>
        <topology evidence="1">Multi-pass membrane protein</topology>
    </subcellularLocation>
</comment>
<evidence type="ECO:0000256" key="2">
    <source>
        <dbReference type="ARBA" id="ARBA00007489"/>
    </source>
</evidence>
<evidence type="ECO:0000256" key="18">
    <source>
        <dbReference type="ARBA" id="ARBA00023201"/>
    </source>
</evidence>
<evidence type="ECO:0000256" key="13">
    <source>
        <dbReference type="ARBA" id="ARBA00022989"/>
    </source>
</evidence>
<feature type="domain" description="Calx-beta" evidence="22">
    <location>
        <begin position="366"/>
        <end position="467"/>
    </location>
</feature>
<gene>
    <name evidence="23" type="ORF">CLODIP_2_CD00443</name>
</gene>
<proteinExistence type="inferred from homology"/>
<keyword evidence="18" id="KW-0739">Sodium transport</keyword>
<feature type="transmembrane region" description="Helical" evidence="20">
    <location>
        <begin position="188"/>
        <end position="211"/>
    </location>
</feature>
<evidence type="ECO:0000256" key="14">
    <source>
        <dbReference type="ARBA" id="ARBA00023053"/>
    </source>
</evidence>
<reference evidence="23 24" key="1">
    <citation type="submission" date="2020-04" db="EMBL/GenBank/DDBJ databases">
        <authorList>
            <person name="Alioto T."/>
            <person name="Alioto T."/>
            <person name="Gomez Garrido J."/>
        </authorList>
    </citation>
    <scope>NUCLEOTIDE SEQUENCE [LARGE SCALE GENOMIC DNA]</scope>
</reference>
<feature type="chain" id="PRO_5035718972" description="Calx-beta domain-containing protein" evidence="21">
    <location>
        <begin position="22"/>
        <end position="916"/>
    </location>
</feature>
<keyword evidence="5" id="KW-1003">Cell membrane</keyword>
<evidence type="ECO:0000256" key="5">
    <source>
        <dbReference type="ARBA" id="ARBA00022475"/>
    </source>
</evidence>
<dbReference type="GO" id="GO:0098794">
    <property type="term" value="C:postsynapse"/>
    <property type="evidence" value="ECO:0007669"/>
    <property type="project" value="TreeGrafter"/>
</dbReference>
<dbReference type="GO" id="GO:0098703">
    <property type="term" value="P:calcium ion import across plasma membrane"/>
    <property type="evidence" value="ECO:0007669"/>
    <property type="project" value="TreeGrafter"/>
</dbReference>
<feature type="transmembrane region" description="Helical" evidence="20">
    <location>
        <begin position="850"/>
        <end position="870"/>
    </location>
</feature>
<dbReference type="InterPro" id="IPR044880">
    <property type="entry name" value="NCX_ion-bd_dom_sf"/>
</dbReference>
<dbReference type="FunFam" id="1.20.1420.30:FF:000001">
    <property type="entry name" value="sodium/calcium exchanger 1 isoform X1"/>
    <property type="match status" value="1"/>
</dbReference>
<protein>
    <recommendedName>
        <fullName evidence="22">Calx-beta domain-containing protein</fullName>
    </recommendedName>
</protein>
<evidence type="ECO:0000256" key="15">
    <source>
        <dbReference type="ARBA" id="ARBA00023065"/>
    </source>
</evidence>
<dbReference type="Gene3D" id="1.20.1420.30">
    <property type="entry name" value="NCX, central ion-binding region"/>
    <property type="match status" value="2"/>
</dbReference>
<dbReference type="Gene3D" id="2.60.40.2030">
    <property type="match status" value="2"/>
</dbReference>
<dbReference type="InterPro" id="IPR051171">
    <property type="entry name" value="CaCA"/>
</dbReference>
<dbReference type="Proteomes" id="UP000494165">
    <property type="component" value="Unassembled WGS sequence"/>
</dbReference>
<evidence type="ECO:0000256" key="21">
    <source>
        <dbReference type="SAM" id="SignalP"/>
    </source>
</evidence>
<evidence type="ECO:0000313" key="24">
    <source>
        <dbReference type="Proteomes" id="UP000494165"/>
    </source>
</evidence>
<keyword evidence="24" id="KW-1185">Reference proteome</keyword>
<accession>A0A8S1CV71</accession>
<organism evidence="23 24">
    <name type="scientific">Cloeon dipterum</name>
    <dbReference type="NCBI Taxonomy" id="197152"/>
    <lineage>
        <taxon>Eukaryota</taxon>
        <taxon>Metazoa</taxon>
        <taxon>Ecdysozoa</taxon>
        <taxon>Arthropoda</taxon>
        <taxon>Hexapoda</taxon>
        <taxon>Insecta</taxon>
        <taxon>Pterygota</taxon>
        <taxon>Palaeoptera</taxon>
        <taxon>Ephemeroptera</taxon>
        <taxon>Pisciforma</taxon>
        <taxon>Baetidae</taxon>
        <taxon>Cloeon</taxon>
    </lineage>
</organism>
<dbReference type="GO" id="GO:0030424">
    <property type="term" value="C:axon"/>
    <property type="evidence" value="ECO:0007669"/>
    <property type="project" value="TreeGrafter"/>
</dbReference>
<keyword evidence="16 20" id="KW-0472">Membrane</keyword>
<feature type="domain" description="Calx-beta" evidence="22">
    <location>
        <begin position="509"/>
        <end position="609"/>
    </location>
</feature>
<keyword evidence="14" id="KW-0915">Sodium</keyword>
<dbReference type="GO" id="GO:0005432">
    <property type="term" value="F:calcium:sodium antiporter activity"/>
    <property type="evidence" value="ECO:0007669"/>
    <property type="project" value="InterPro"/>
</dbReference>
<name>A0A8S1CV71_9INSE</name>
<dbReference type="InterPro" id="IPR038081">
    <property type="entry name" value="CalX-like_sf"/>
</dbReference>
<evidence type="ECO:0000256" key="17">
    <source>
        <dbReference type="ARBA" id="ARBA00023180"/>
    </source>
</evidence>
<keyword evidence="12" id="KW-0112">Calmodulin-binding</keyword>
<dbReference type="InterPro" id="IPR004836">
    <property type="entry name" value="Na_Ca_Ex"/>
</dbReference>
<feature type="transmembrane region" description="Helical" evidence="20">
    <location>
        <begin position="818"/>
        <end position="838"/>
    </location>
</feature>
<dbReference type="InterPro" id="IPR032452">
    <property type="entry name" value="Na_Ca_Ex_C-exten"/>
</dbReference>
<dbReference type="PANTHER" id="PTHR11878">
    <property type="entry name" value="SODIUM/CALCIUM EXCHANGER"/>
    <property type="match status" value="1"/>
</dbReference>
<feature type="transmembrane region" description="Helical" evidence="20">
    <location>
        <begin position="155"/>
        <end position="176"/>
    </location>
</feature>
<dbReference type="InterPro" id="IPR004837">
    <property type="entry name" value="NaCa_Exmemb"/>
</dbReference>
<dbReference type="PANTHER" id="PTHR11878:SF65">
    <property type="entry name" value="NA_CA-EXCHANGE PROTEIN, ISOFORM G"/>
    <property type="match status" value="1"/>
</dbReference>
<evidence type="ECO:0000256" key="20">
    <source>
        <dbReference type="SAM" id="Phobius"/>
    </source>
</evidence>
<keyword evidence="3" id="KW-0813">Transport</keyword>
<dbReference type="EMBL" id="CADEPI010000066">
    <property type="protein sequence ID" value="CAB3371934.1"/>
    <property type="molecule type" value="Genomic_DNA"/>
</dbReference>
<dbReference type="Pfam" id="PF01699">
    <property type="entry name" value="Na_Ca_ex"/>
    <property type="match status" value="2"/>
</dbReference>
<evidence type="ECO:0000256" key="4">
    <source>
        <dbReference type="ARBA" id="ARBA00022449"/>
    </source>
</evidence>
<dbReference type="OrthoDB" id="418484at2759"/>
<keyword evidence="15" id="KW-0406">Ion transport</keyword>
<evidence type="ECO:0000256" key="9">
    <source>
        <dbReference type="ARBA" id="ARBA00022729"/>
    </source>
</evidence>
<evidence type="ECO:0000256" key="1">
    <source>
        <dbReference type="ARBA" id="ARBA00004651"/>
    </source>
</evidence>
<sequence>MSARTLAAAAALAATWVAAAAQDNGTTSAEAIEDTGTTCEDGLVIPMWLPQENLTAGDRFARGFVYFFAMVYLFIGVSIIADRFMASIEVITSKEKEITVKKANGETQIVVVRVWNETVANLTLMALGSSAPEILLSIIEIYAKNFTAGDLGPGTIVGSAAYNLFVIIALCIYVIPNGEVRKIKHLRVFFVTATWSVFAYVWLYLILAVISRGEVEVWEAFLTFLFFPATVLTAYIADRRLLIYKYLNKNYRMNKRGMIVETEGGGGDLEMNNVDGMLKTFDEEENEEIREFEQNRREYITMLRELRKKHPNMDMEQIEAMAREEVFNKGPKSRAYYRIQATRKLVGGTNLVKKAQEREAHEREEVKEEILHFDEHKIRVYFDPGHYTVMENVGTFEVTVVREGGDPNAIVLVDYASEDGSANAGSDYMGVSGTLVFGPGEKEKKFSIEVLDDDVFEEDEHFYVRLTNLRFGSVDSWPGAQNGDANNSVTATGKGTCTDELELAMPSLVTVMILDDDHGGIFSIAEKDTIELVESVGTYELRIVRWSGARGRVALPYTTEDGTAKEGKEYEKAEGEIIFENNESEKVIELHIMEEDSYEKDVLFYVQLGEPKMLGDLEAGRAAEAENKKPDELTEEDKMALLGRPKLGEITRAQIRIKESKEFKNTVDKLVQRANASIMVGTSSWKEQFVEAITVSGGDDDDGEEGAEREEKMPSCGDYVIHFLTLFWKLLFAFVPPTDVCSGYICFVVSIFCIGCLTAVIGDVASHFGCTVGVKDAVTAITFVALGTSVPDTFASKVAAIQDKYADASVGNVTGSNAVNVFLGIGIAWSIAAVHHALNGNTFKVDPGNLAFSVTIFCSEAALAIMILLLRRSKRVGGELGGPMPYKIISSVCLFSLWLIYLLLSTLEAYDIIQGF</sequence>
<dbReference type="PRINTS" id="PR01259">
    <property type="entry name" value="NACAEXCHNGR"/>
</dbReference>
<keyword evidence="6" id="KW-0109">Calcium transport</keyword>
<dbReference type="NCBIfam" id="TIGR00845">
    <property type="entry name" value="caca"/>
    <property type="match status" value="1"/>
</dbReference>
<dbReference type="SUPFAM" id="SSF141072">
    <property type="entry name" value="CalX-like"/>
    <property type="match status" value="2"/>
</dbReference>
<keyword evidence="9 21" id="KW-0732">Signal</keyword>
<evidence type="ECO:0000256" key="11">
    <source>
        <dbReference type="ARBA" id="ARBA00022837"/>
    </source>
</evidence>
<dbReference type="GO" id="GO:0005516">
    <property type="term" value="F:calmodulin binding"/>
    <property type="evidence" value="ECO:0007669"/>
    <property type="project" value="UniProtKB-KW"/>
</dbReference>
<keyword evidence="7 20" id="KW-0812">Transmembrane</keyword>
<dbReference type="Pfam" id="PF16494">
    <property type="entry name" value="Na_Ca_ex_C"/>
    <property type="match status" value="1"/>
</dbReference>
<evidence type="ECO:0000256" key="6">
    <source>
        <dbReference type="ARBA" id="ARBA00022568"/>
    </source>
</evidence>
<evidence type="ECO:0000256" key="3">
    <source>
        <dbReference type="ARBA" id="ARBA00022448"/>
    </source>
</evidence>
<evidence type="ECO:0000313" key="23">
    <source>
        <dbReference type="EMBL" id="CAB3371934.1"/>
    </source>
</evidence>
<dbReference type="FunFam" id="1.20.1420.30:FF:000003">
    <property type="entry name" value="sodium/calcium exchanger 1 isoform X1"/>
    <property type="match status" value="1"/>
</dbReference>
<keyword evidence="11" id="KW-0106">Calcium</keyword>
<comment type="caution">
    <text evidence="23">The sequence shown here is derived from an EMBL/GenBank/DDBJ whole genome shotgun (WGS) entry which is preliminary data.</text>
</comment>
<dbReference type="GO" id="GO:0007154">
    <property type="term" value="P:cell communication"/>
    <property type="evidence" value="ECO:0007669"/>
    <property type="project" value="InterPro"/>
</dbReference>
<keyword evidence="10" id="KW-0677">Repeat</keyword>
<evidence type="ECO:0000256" key="10">
    <source>
        <dbReference type="ARBA" id="ARBA00022737"/>
    </source>
</evidence>
<keyword evidence="8" id="KW-0479">Metal-binding</keyword>
<evidence type="ECO:0000259" key="22">
    <source>
        <dbReference type="SMART" id="SM00237"/>
    </source>
</evidence>
<keyword evidence="4" id="KW-0050">Antiport</keyword>
<dbReference type="AlphaFoldDB" id="A0A8S1CV71"/>
<comment type="catalytic activity">
    <reaction evidence="19">
        <text>Ca(2+)(in) + 3 Na(+)(out) = Ca(2+)(out) + 3 Na(+)(in)</text>
        <dbReference type="Rhea" id="RHEA:69955"/>
        <dbReference type="ChEBI" id="CHEBI:29101"/>
        <dbReference type="ChEBI" id="CHEBI:29108"/>
    </reaction>
</comment>
<dbReference type="Pfam" id="PF03160">
    <property type="entry name" value="Calx-beta"/>
    <property type="match status" value="2"/>
</dbReference>
<dbReference type="SMART" id="SM00237">
    <property type="entry name" value="Calx_beta"/>
    <property type="match status" value="2"/>
</dbReference>
<comment type="similarity">
    <text evidence="2">Belongs to the Ca(2+):cation antiporter (CaCA) (TC 2.A.19) family. SLC8 subfamily.</text>
</comment>
<keyword evidence="13 20" id="KW-1133">Transmembrane helix</keyword>
<evidence type="ECO:0000256" key="12">
    <source>
        <dbReference type="ARBA" id="ARBA00022860"/>
    </source>
</evidence>
<feature type="transmembrane region" description="Helical" evidence="20">
    <location>
        <begin position="742"/>
        <end position="761"/>
    </location>
</feature>
<dbReference type="GO" id="GO:0046872">
    <property type="term" value="F:metal ion binding"/>
    <property type="evidence" value="ECO:0007669"/>
    <property type="project" value="UniProtKB-KW"/>
</dbReference>
<evidence type="ECO:0000256" key="16">
    <source>
        <dbReference type="ARBA" id="ARBA00023136"/>
    </source>
</evidence>
<feature type="transmembrane region" description="Helical" evidence="20">
    <location>
        <begin position="64"/>
        <end position="86"/>
    </location>
</feature>